<accession>A0A1Q2ZY24</accession>
<reference evidence="2 3" key="1">
    <citation type="submission" date="2016-08" db="EMBL/GenBank/DDBJ databases">
        <title>Draft genome sequence of allopolyploid Zygosaccharomyces rouxii.</title>
        <authorList>
            <person name="Watanabe J."/>
            <person name="Uehara K."/>
            <person name="Mogi Y."/>
            <person name="Tsukioka Y."/>
        </authorList>
    </citation>
    <scope>NUCLEOTIDE SEQUENCE [LARGE SCALE GENOMIC DNA]</scope>
    <source>
        <strain evidence="2 3">NBRC 110957</strain>
    </source>
</reference>
<name>A0A1Q2ZY24_ZYGRO</name>
<sequence length="137" mass="15814">MSYSNCKANFKDWQYFKLNVSFENEDIAKDHRIDLMTWKQLINNALKRTHGIFGEGIEYFFLNQDDKIAYLKVSHLDKDTFSSAVSTYISSDSLVGVPMTVTILQEVSSLTELQINDDDKLWLNKAIEEVKEDSECS</sequence>
<evidence type="ECO:0000313" key="3">
    <source>
        <dbReference type="Proteomes" id="UP000187013"/>
    </source>
</evidence>
<dbReference type="Pfam" id="PF20976">
    <property type="entry name" value="Pop8"/>
    <property type="match status" value="1"/>
</dbReference>
<dbReference type="GO" id="GO:0000294">
    <property type="term" value="P:nuclear-transcribed mRNA catabolic process, RNase MRP-dependent"/>
    <property type="evidence" value="ECO:0007669"/>
    <property type="project" value="TreeGrafter"/>
</dbReference>
<dbReference type="Proteomes" id="UP000187013">
    <property type="component" value="Unassembled WGS sequence"/>
</dbReference>
<comment type="caution">
    <text evidence="2">The sequence shown here is derived from an EMBL/GenBank/DDBJ whole genome shotgun (WGS) entry which is preliminary data.</text>
</comment>
<dbReference type="GO" id="GO:0008033">
    <property type="term" value="P:tRNA processing"/>
    <property type="evidence" value="ECO:0007669"/>
    <property type="project" value="InterPro"/>
</dbReference>
<dbReference type="eggNOG" id="ENOG502SCWV">
    <property type="taxonomic scope" value="Eukaryota"/>
</dbReference>
<dbReference type="GO" id="GO:0034965">
    <property type="term" value="P:intronic box C/D snoRNA processing"/>
    <property type="evidence" value="ECO:0007669"/>
    <property type="project" value="TreeGrafter"/>
</dbReference>
<evidence type="ECO:0000259" key="1">
    <source>
        <dbReference type="Pfam" id="PF20976"/>
    </source>
</evidence>
<gene>
    <name evidence="2" type="ORF">ZYGR_0I05550</name>
</gene>
<protein>
    <recommendedName>
        <fullName evidence="1">Ribonucleases P/MRP subunit Pop8-like domain-containing protein</fullName>
    </recommendedName>
</protein>
<dbReference type="InterPro" id="IPR020347">
    <property type="entry name" value="Pop8"/>
</dbReference>
<dbReference type="EMBL" id="BDGX01000009">
    <property type="protein sequence ID" value="GAV48258.1"/>
    <property type="molecule type" value="Genomic_DNA"/>
</dbReference>
<dbReference type="GO" id="GO:0000172">
    <property type="term" value="C:ribonuclease MRP complex"/>
    <property type="evidence" value="ECO:0007669"/>
    <property type="project" value="InterPro"/>
</dbReference>
<evidence type="ECO:0000313" key="2">
    <source>
        <dbReference type="EMBL" id="GAV48258.1"/>
    </source>
</evidence>
<dbReference type="GO" id="GO:0005655">
    <property type="term" value="C:nucleolar ribonuclease P complex"/>
    <property type="evidence" value="ECO:0007669"/>
    <property type="project" value="InterPro"/>
</dbReference>
<dbReference type="InterPro" id="IPR049128">
    <property type="entry name" value="Pop8-like_dom"/>
</dbReference>
<feature type="domain" description="Ribonucleases P/MRP subunit Pop8-like" evidence="1">
    <location>
        <begin position="12"/>
        <end position="88"/>
    </location>
</feature>
<dbReference type="PANTHER" id="PTHR28173:SF1">
    <property type="entry name" value="RIBONUCLEASES P_MRP PROTEIN SUBUNIT POP8"/>
    <property type="match status" value="1"/>
</dbReference>
<organism evidence="2 3">
    <name type="scientific">Zygosaccharomyces rouxii</name>
    <dbReference type="NCBI Taxonomy" id="4956"/>
    <lineage>
        <taxon>Eukaryota</taxon>
        <taxon>Fungi</taxon>
        <taxon>Dikarya</taxon>
        <taxon>Ascomycota</taxon>
        <taxon>Saccharomycotina</taxon>
        <taxon>Saccharomycetes</taxon>
        <taxon>Saccharomycetales</taxon>
        <taxon>Saccharomycetaceae</taxon>
        <taxon>Zygosaccharomyces</taxon>
    </lineage>
</organism>
<dbReference type="PANTHER" id="PTHR28173">
    <property type="entry name" value="RIBONUCLEASES P/MRP PROTEIN SUBUNIT POP8"/>
    <property type="match status" value="1"/>
</dbReference>
<proteinExistence type="predicted"/>
<dbReference type="GO" id="GO:0000171">
    <property type="term" value="F:ribonuclease MRP activity"/>
    <property type="evidence" value="ECO:0007669"/>
    <property type="project" value="TreeGrafter"/>
</dbReference>
<dbReference type="AlphaFoldDB" id="A0A1Q2ZY24"/>
<dbReference type="GO" id="GO:0004526">
    <property type="term" value="F:ribonuclease P activity"/>
    <property type="evidence" value="ECO:0007669"/>
    <property type="project" value="TreeGrafter"/>
</dbReference>
<dbReference type="OrthoDB" id="4056858at2759"/>